<dbReference type="STRING" id="694429.Pyrfu_1590"/>
<dbReference type="Proteomes" id="UP000001037">
    <property type="component" value="Chromosome"/>
</dbReference>
<keyword evidence="3" id="KW-1185">Reference proteome</keyword>
<dbReference type="EMBL" id="CP002838">
    <property type="protein sequence ID" value="AEM39447.1"/>
    <property type="molecule type" value="Genomic_DNA"/>
</dbReference>
<organism evidence="2 3">
    <name type="scientific">Pyrolobus fumarii (strain DSM 11204 / 1A)</name>
    <dbReference type="NCBI Taxonomy" id="694429"/>
    <lineage>
        <taxon>Archaea</taxon>
        <taxon>Thermoproteota</taxon>
        <taxon>Thermoprotei</taxon>
        <taxon>Desulfurococcales</taxon>
        <taxon>Pyrodictiaceae</taxon>
        <taxon>Pyrolobus</taxon>
    </lineage>
</organism>
<accession>G0EC77</accession>
<name>G0EC77_PYRF1</name>
<evidence type="ECO:0000313" key="3">
    <source>
        <dbReference type="Proteomes" id="UP000001037"/>
    </source>
</evidence>
<feature type="transmembrane region" description="Helical" evidence="1">
    <location>
        <begin position="24"/>
        <end position="41"/>
    </location>
</feature>
<evidence type="ECO:0000313" key="2">
    <source>
        <dbReference type="EMBL" id="AEM39447.1"/>
    </source>
</evidence>
<protein>
    <submittedName>
        <fullName evidence="2">Uncharacterized protein</fullName>
    </submittedName>
</protein>
<gene>
    <name evidence="2" type="ordered locus">Pyrfu_1590</name>
</gene>
<sequence>MIALALLFAYMAYREHHEDPLWSLIYLLISIEYGLDMIAIAKPKKVVKN</sequence>
<dbReference type="InParanoid" id="G0EC77"/>
<dbReference type="HOGENOM" id="CLU_3130995_0_0_2"/>
<keyword evidence="1" id="KW-0812">Transmembrane</keyword>
<keyword evidence="1" id="KW-1133">Transmembrane helix</keyword>
<proteinExistence type="predicted"/>
<dbReference type="KEGG" id="pfm:Pyrfu_1590"/>
<keyword evidence="1" id="KW-0472">Membrane</keyword>
<dbReference type="AlphaFoldDB" id="G0EC77"/>
<evidence type="ECO:0000256" key="1">
    <source>
        <dbReference type="SAM" id="Phobius"/>
    </source>
</evidence>
<reference evidence="2 3" key="1">
    <citation type="journal article" date="2011" name="Stand. Genomic Sci.">
        <title>Complete genome sequence of the hyperthermophilic chemolithoautotroph Pyrolobus fumarii type strain (1A).</title>
        <authorList>
            <person name="Anderson I."/>
            <person name="Goker M."/>
            <person name="Nolan M."/>
            <person name="Lucas S."/>
            <person name="Hammon N."/>
            <person name="Deshpande S."/>
            <person name="Cheng J.F."/>
            <person name="Tapia R."/>
            <person name="Han C."/>
            <person name="Goodwin L."/>
            <person name="Pitluck S."/>
            <person name="Huntemann M."/>
            <person name="Liolios K."/>
            <person name="Ivanova N."/>
            <person name="Pagani I."/>
            <person name="Mavromatis K."/>
            <person name="Ovchinikova G."/>
            <person name="Pati A."/>
            <person name="Chen A."/>
            <person name="Palaniappan K."/>
            <person name="Land M."/>
            <person name="Hauser L."/>
            <person name="Brambilla E.M."/>
            <person name="Huber H."/>
            <person name="Yasawong M."/>
            <person name="Rohde M."/>
            <person name="Spring S."/>
            <person name="Abt B."/>
            <person name="Sikorski J."/>
            <person name="Wirth R."/>
            <person name="Detter J.C."/>
            <person name="Woyke T."/>
            <person name="Bristow J."/>
            <person name="Eisen J.A."/>
            <person name="Markowitz V."/>
            <person name="Hugenholtz P."/>
            <person name="Kyrpides N.C."/>
            <person name="Klenk H.P."/>
            <person name="Lapidus A."/>
        </authorList>
    </citation>
    <scope>NUCLEOTIDE SEQUENCE [LARGE SCALE GENOMIC DNA]</scope>
    <source>
        <strain evidence="3">DSM 11204 / 1A</strain>
    </source>
</reference>